<dbReference type="GO" id="GO:0033608">
    <property type="term" value="F:formyl-CoA transferase activity"/>
    <property type="evidence" value="ECO:0007669"/>
    <property type="project" value="UniProtKB-EC"/>
</dbReference>
<comment type="pathway">
    <text evidence="2">Metabolic intermediate degradation; oxalate degradation; CO(2) and formate from oxalate: step 1/2.</text>
</comment>
<comment type="subunit">
    <text evidence="2">Homodimer.</text>
</comment>
<comment type="function">
    <text evidence="2">Involved in the catabolism of oxalate and in the adapatation to low pH via the induction of the oxalate-dependent acid tolerance response (ATR). Catalyzes the transfer of the CoA moiety from formyl-CoA to oxalate.</text>
</comment>
<evidence type="ECO:0000313" key="4">
    <source>
        <dbReference type="EMBL" id="TQR83730.1"/>
    </source>
</evidence>
<gene>
    <name evidence="2 4" type="primary">frc</name>
    <name evidence="4" type="ORF">D8S82_25705</name>
</gene>
<dbReference type="InterPro" id="IPR023606">
    <property type="entry name" value="CoA-Trfase_III_dom_1_sf"/>
</dbReference>
<comment type="caution">
    <text evidence="4">The sequence shown here is derived from an EMBL/GenBank/DDBJ whole genome shotgun (WGS) entry which is preliminary data.</text>
</comment>
<dbReference type="InterPro" id="IPR017659">
    <property type="entry name" value="Formyl_CoA_transfer"/>
</dbReference>
<dbReference type="InterPro" id="IPR003673">
    <property type="entry name" value="CoA-Trfase_fam_III"/>
</dbReference>
<keyword evidence="5" id="KW-1185">Reference proteome</keyword>
<evidence type="ECO:0000256" key="3">
    <source>
        <dbReference type="SAM" id="MobiDB-lite"/>
    </source>
</evidence>
<dbReference type="PANTHER" id="PTHR48207">
    <property type="entry name" value="SUCCINATE--HYDROXYMETHYLGLUTARATE COA-TRANSFERASE"/>
    <property type="match status" value="1"/>
</dbReference>
<keyword evidence="1 2" id="KW-0808">Transferase</keyword>
<feature type="binding site" evidence="2">
    <location>
        <position position="122"/>
    </location>
    <ligand>
        <name>CoA</name>
        <dbReference type="ChEBI" id="CHEBI:57287"/>
    </ligand>
</feature>
<feature type="binding site" evidence="2">
    <location>
        <begin position="114"/>
        <end position="116"/>
    </location>
    <ligand>
        <name>CoA</name>
        <dbReference type="ChEBI" id="CHEBI:57287"/>
    </ligand>
</feature>
<evidence type="ECO:0000256" key="1">
    <source>
        <dbReference type="ARBA" id="ARBA00022679"/>
    </source>
</evidence>
<dbReference type="NCBIfam" id="TIGR03253">
    <property type="entry name" value="oxalate_frc"/>
    <property type="match status" value="1"/>
</dbReference>
<feature type="binding site" evidence="2">
    <location>
        <begin position="35"/>
        <end position="36"/>
    </location>
    <ligand>
        <name>CoA</name>
        <dbReference type="ChEBI" id="CHEBI:57287"/>
    </ligand>
</feature>
<dbReference type="GO" id="GO:0033611">
    <property type="term" value="P:oxalate catabolic process"/>
    <property type="evidence" value="ECO:0007669"/>
    <property type="project" value="UniProtKB-UniRule"/>
</dbReference>
<dbReference type="HAMAP" id="MF_00742">
    <property type="entry name" value="Formyl_CoA_transfer"/>
    <property type="match status" value="1"/>
</dbReference>
<evidence type="ECO:0000313" key="5">
    <source>
        <dbReference type="Proteomes" id="UP000315759"/>
    </source>
</evidence>
<dbReference type="Gene3D" id="3.30.1540.10">
    <property type="entry name" value="formyl-coa transferase, domain 3"/>
    <property type="match status" value="1"/>
</dbReference>
<dbReference type="NCBIfam" id="NF003809">
    <property type="entry name" value="PRK05398.1"/>
    <property type="match status" value="1"/>
</dbReference>
<comment type="caution">
    <text evidence="2">Lacks conserved residue(s) required for the propagation of feature annotation.</text>
</comment>
<dbReference type="InterPro" id="IPR050483">
    <property type="entry name" value="CoA-transferase_III_domain"/>
</dbReference>
<dbReference type="UniPathway" id="UPA00540">
    <property type="reaction ID" value="UER00598"/>
</dbReference>
<dbReference type="RefSeq" id="WP_142554811.1">
    <property type="nucleotide sequence ID" value="NZ_VIFX01000040.1"/>
</dbReference>
<protein>
    <recommendedName>
        <fullName evidence="2">Formyl-CoA:oxalate CoA-transferase</fullName>
        <shortName evidence="2">FCOCT</shortName>
        <ecNumber evidence="2">2.8.3.16</ecNumber>
    </recommendedName>
    <alternativeName>
        <fullName evidence="2">Formyl-coenzyme A transferase</fullName>
        <shortName evidence="2">Formyl-CoA transferase</shortName>
    </alternativeName>
</protein>
<comment type="similarity">
    <text evidence="2">Belongs to the CoA-transferase III family. Frc subfamily.</text>
</comment>
<reference evidence="4 5" key="1">
    <citation type="submission" date="2018-10" db="EMBL/GenBank/DDBJ databases">
        <title>Draft genome of Mycobacterium hodleri strain B.</title>
        <authorList>
            <person name="Amande T.J."/>
            <person name="Mcgenity T.J."/>
        </authorList>
    </citation>
    <scope>NUCLEOTIDE SEQUENCE [LARGE SCALE GENOMIC DNA]</scope>
    <source>
        <strain evidence="4 5">B</strain>
    </source>
</reference>
<dbReference type="EMBL" id="VIFX01000040">
    <property type="protein sequence ID" value="TQR83730.1"/>
    <property type="molecule type" value="Genomic_DNA"/>
</dbReference>
<proteinExistence type="inferred from homology"/>
<dbReference type="AlphaFoldDB" id="A0A544VUR6"/>
<accession>A0A544VUR6</accession>
<comment type="catalytic activity">
    <reaction evidence="2">
        <text>formyl-CoA + oxalate = oxalyl-CoA + formate</text>
        <dbReference type="Rhea" id="RHEA:16545"/>
        <dbReference type="ChEBI" id="CHEBI:15740"/>
        <dbReference type="ChEBI" id="CHEBI:30623"/>
        <dbReference type="ChEBI" id="CHEBI:57376"/>
        <dbReference type="ChEBI" id="CHEBI:57388"/>
        <dbReference type="EC" id="2.8.3.16"/>
    </reaction>
</comment>
<feature type="region of interest" description="Disordered" evidence="3">
    <location>
        <begin position="238"/>
        <end position="266"/>
    </location>
</feature>
<dbReference type="SUPFAM" id="SSF89796">
    <property type="entry name" value="CoA-transferase family III (CaiB/BaiF)"/>
    <property type="match status" value="1"/>
</dbReference>
<dbReference type="Pfam" id="PF02515">
    <property type="entry name" value="CoA_transf_3"/>
    <property type="match status" value="1"/>
</dbReference>
<dbReference type="InterPro" id="IPR044855">
    <property type="entry name" value="CoA-Trfase_III_dom3_sf"/>
</dbReference>
<evidence type="ECO:0000256" key="2">
    <source>
        <dbReference type="HAMAP-Rule" id="MF_00742"/>
    </source>
</evidence>
<dbReference type="PANTHER" id="PTHR48207:SF3">
    <property type="entry name" value="SUCCINATE--HYDROXYMETHYLGLUTARATE COA-TRANSFERASE"/>
    <property type="match status" value="1"/>
</dbReference>
<name>A0A544VUR6_9MYCO</name>
<feature type="active site" description="Nucleophile" evidence="2">
    <location>
        <position position="186"/>
    </location>
</feature>
<dbReference type="EC" id="2.8.3.16" evidence="2"/>
<dbReference type="Proteomes" id="UP000315759">
    <property type="component" value="Unassembled WGS sequence"/>
</dbReference>
<dbReference type="Gene3D" id="3.40.50.10540">
    <property type="entry name" value="Crotonobetainyl-coa:carnitine coa-transferase, domain 1"/>
    <property type="match status" value="1"/>
</dbReference>
<sequence length="427" mass="46103">MNETTNVVDDPALTPKSPAGKALSGVRVLDMTHVQSGPSATQLLAWLGADVIKLEAPKGGDVTRGQLRDLPGADSLYFTMLNCNKRSITVNMKSDEGKQIFVDLVSRVDILVENFGPGVVDRFGFPWERLQEINPALIYASIKGFGPGKYFNFKAYEVIAQAMGGSMATTGFEHGPPTATGAQIGDSGTGIHLVTGILAALYQRTNTGRGQRVEVAMQDAVLNLCRVKLRDQQRLARGPLPEYPNEHFSDEVPRSGNASGGGQPGWAVRTSGGGPNDYIYVIIQPQVWAPLAVLIGRPELADHPDWAKPEDRLDKLDKVFALIEDWSAEHTKWQALTALNALGIPCGPVLGTKELIEDETLAELGSIVTVEHPERGSFKTVGSPLRLSDSPVEIVRSPMLGEHTDSICAELGYSPDQLEQFRSVGAI</sequence>
<organism evidence="4 5">
    <name type="scientific">Mycolicibacterium hodleri</name>
    <dbReference type="NCBI Taxonomy" id="49897"/>
    <lineage>
        <taxon>Bacteria</taxon>
        <taxon>Bacillati</taxon>
        <taxon>Actinomycetota</taxon>
        <taxon>Actinomycetes</taxon>
        <taxon>Mycobacteriales</taxon>
        <taxon>Mycobacteriaceae</taxon>
        <taxon>Mycolicibacterium</taxon>
    </lineage>
</organism>
<feature type="binding site" evidence="2">
    <location>
        <begin position="154"/>
        <end position="157"/>
    </location>
    <ligand>
        <name>CoA</name>
        <dbReference type="ChEBI" id="CHEBI:57287"/>
    </ligand>
</feature>
<feature type="binding site" evidence="2">
    <location>
        <begin position="261"/>
        <end position="263"/>
    </location>
    <ligand>
        <name>substrate</name>
    </ligand>
</feature>
<feature type="compositionally biased region" description="Basic and acidic residues" evidence="3">
    <location>
        <begin position="244"/>
        <end position="253"/>
    </location>
</feature>